<name>A0A256JWG4_HALEZ</name>
<dbReference type="OrthoDB" id="318819at2157"/>
<feature type="coiled-coil region" evidence="1">
    <location>
        <begin position="66"/>
        <end position="93"/>
    </location>
</feature>
<gene>
    <name evidence="2" type="ORF">DJ78_02050</name>
</gene>
<evidence type="ECO:0000313" key="3">
    <source>
        <dbReference type="Proteomes" id="UP000216758"/>
    </source>
</evidence>
<protein>
    <submittedName>
        <fullName evidence="2">Uncharacterized protein</fullName>
    </submittedName>
</protein>
<keyword evidence="1" id="KW-0175">Coiled coil</keyword>
<comment type="caution">
    <text evidence="2">The sequence shown here is derived from an EMBL/GenBank/DDBJ whole genome shotgun (WGS) entry which is preliminary data.</text>
</comment>
<dbReference type="AlphaFoldDB" id="A0A256JWG4"/>
<dbReference type="EMBL" id="NHPB01000010">
    <property type="protein sequence ID" value="OYR72722.1"/>
    <property type="molecule type" value="Genomic_DNA"/>
</dbReference>
<dbReference type="Proteomes" id="UP000216758">
    <property type="component" value="Unassembled WGS sequence"/>
</dbReference>
<reference evidence="2 3" key="1">
    <citation type="journal article" date="2014" name="Front. Microbiol.">
        <title>Population and genomic analysis of the genus Halorubrum.</title>
        <authorList>
            <person name="Fullmer M.S."/>
            <person name="Soucy S.M."/>
            <person name="Swithers K.S."/>
            <person name="Makkay A.M."/>
            <person name="Wheeler R."/>
            <person name="Ventosa A."/>
            <person name="Gogarten J.P."/>
            <person name="Papke R.T."/>
        </authorList>
    </citation>
    <scope>NUCLEOTIDE SEQUENCE [LARGE SCALE GENOMIC DNA]</scope>
    <source>
        <strain evidence="2 3">G37</strain>
    </source>
</reference>
<evidence type="ECO:0000256" key="1">
    <source>
        <dbReference type="SAM" id="Coils"/>
    </source>
</evidence>
<sequence>MSTRERRVTLALKWHHLDNLSVKEVRDRFEEEGIGSFARSTIRDYLNEKPKEEVLEQIENKHADVRLQSAERYEDLYQRAREAEREATQDEKVTAMVPKTSVVRSEEAPLTVSAWRQVPPGDEDRPAWADERDTILMFTEDERHLDAGAEYPVGARRGAMPARAGTFPQFRQAVVGVERDVDDPKGQAMARKEQASYQREKADVLGVYSTDINMNVDGDLDTSVSLDEATAEAIREADLEEGTDE</sequence>
<organism evidence="2 3">
    <name type="scientific">Halorubrum ezzemoulense</name>
    <name type="common">Halorubrum chaoviator</name>
    <dbReference type="NCBI Taxonomy" id="337243"/>
    <lineage>
        <taxon>Archaea</taxon>
        <taxon>Methanobacteriati</taxon>
        <taxon>Methanobacteriota</taxon>
        <taxon>Stenosarchaea group</taxon>
        <taxon>Halobacteria</taxon>
        <taxon>Halobacteriales</taxon>
        <taxon>Haloferacaceae</taxon>
        <taxon>Halorubrum</taxon>
    </lineage>
</organism>
<accession>A0A256JWG4</accession>
<proteinExistence type="predicted"/>
<evidence type="ECO:0000313" key="2">
    <source>
        <dbReference type="EMBL" id="OYR72722.1"/>
    </source>
</evidence>
<dbReference type="RefSeq" id="WP_094582478.1">
    <property type="nucleotide sequence ID" value="NZ_NHPB01000010.1"/>
</dbReference>